<protein>
    <submittedName>
        <fullName evidence="2">Uncharacterized protein</fullName>
    </submittedName>
</protein>
<proteinExistence type="predicted"/>
<evidence type="ECO:0000313" key="2">
    <source>
        <dbReference type="WBParaSite" id="ACRNAN_scaffold19082.g16644.t1"/>
    </source>
</evidence>
<dbReference type="PANTHER" id="PTHR22836:SF0">
    <property type="entry name" value="PRE-MRNA 3' END PROCESSING PROTEIN WDR33"/>
    <property type="match status" value="1"/>
</dbReference>
<reference evidence="2" key="1">
    <citation type="submission" date="2022-11" db="UniProtKB">
        <authorList>
            <consortium name="WormBaseParasite"/>
        </authorList>
    </citation>
    <scope>IDENTIFICATION</scope>
</reference>
<dbReference type="GO" id="GO:0031124">
    <property type="term" value="P:mRNA 3'-end processing"/>
    <property type="evidence" value="ECO:0007669"/>
    <property type="project" value="InterPro"/>
</dbReference>
<name>A0A914D6X2_9BILA</name>
<dbReference type="InterPro" id="IPR045245">
    <property type="entry name" value="Pfs2-like"/>
</dbReference>
<sequence>MNLASTSSATPSTSNWSVIGQVGQPFLQPFHLRPAYRFKSNVIKPEDLMQDGPGRRLRKNVANVRKHVDHISNVLNHIDARLWQHSRRDRLMIQADILYQSTILPPSSTMDTPVDCVCTKFVRAAMNKVKCPVYSVCVSFFIKMFKILM</sequence>
<evidence type="ECO:0000313" key="1">
    <source>
        <dbReference type="Proteomes" id="UP000887540"/>
    </source>
</evidence>
<organism evidence="1 2">
    <name type="scientific">Acrobeloides nanus</name>
    <dbReference type="NCBI Taxonomy" id="290746"/>
    <lineage>
        <taxon>Eukaryota</taxon>
        <taxon>Metazoa</taxon>
        <taxon>Ecdysozoa</taxon>
        <taxon>Nematoda</taxon>
        <taxon>Chromadorea</taxon>
        <taxon>Rhabditida</taxon>
        <taxon>Tylenchina</taxon>
        <taxon>Cephalobomorpha</taxon>
        <taxon>Cephaloboidea</taxon>
        <taxon>Cephalobidae</taxon>
        <taxon>Acrobeloides</taxon>
    </lineage>
</organism>
<keyword evidence="1" id="KW-1185">Reference proteome</keyword>
<dbReference type="Proteomes" id="UP000887540">
    <property type="component" value="Unplaced"/>
</dbReference>
<accession>A0A914D6X2</accession>
<dbReference type="AlphaFoldDB" id="A0A914D6X2"/>
<dbReference type="WBParaSite" id="ACRNAN_scaffold19082.g16644.t1">
    <property type="protein sequence ID" value="ACRNAN_scaffold19082.g16644.t1"/>
    <property type="gene ID" value="ACRNAN_scaffold19082.g16644"/>
</dbReference>
<dbReference type="PANTHER" id="PTHR22836">
    <property type="entry name" value="WD40 REPEAT PROTEIN"/>
    <property type="match status" value="1"/>
</dbReference>
<dbReference type="GO" id="GO:0005847">
    <property type="term" value="C:mRNA cleavage and polyadenylation specificity factor complex"/>
    <property type="evidence" value="ECO:0007669"/>
    <property type="project" value="TreeGrafter"/>
</dbReference>